<accession>A0ABS4JST0</accession>
<comment type="caution">
    <text evidence="1">The sequence shown here is derived from an EMBL/GenBank/DDBJ whole genome shotgun (WGS) entry which is preliminary data.</text>
</comment>
<dbReference type="PIRSF" id="PIRSF030200">
    <property type="entry name" value="PaaB"/>
    <property type="match status" value="1"/>
</dbReference>
<dbReference type="Proteomes" id="UP001519289">
    <property type="component" value="Unassembled WGS sequence"/>
</dbReference>
<dbReference type="Gene3D" id="3.10.20.520">
    <property type="entry name" value="Phenylacetic acid degradation B"/>
    <property type="match status" value="1"/>
</dbReference>
<gene>
    <name evidence="1" type="ORF">J2Z79_001994</name>
</gene>
<name>A0ABS4JST0_9FIRM</name>
<organism evidence="1 2">
    <name type="scientific">Symbiobacterium terraclitae</name>
    <dbReference type="NCBI Taxonomy" id="557451"/>
    <lineage>
        <taxon>Bacteria</taxon>
        <taxon>Bacillati</taxon>
        <taxon>Bacillota</taxon>
        <taxon>Clostridia</taxon>
        <taxon>Eubacteriales</taxon>
        <taxon>Symbiobacteriaceae</taxon>
        <taxon>Symbiobacterium</taxon>
    </lineage>
</organism>
<proteinExistence type="predicted"/>
<sequence>MAEQRHSEERRQFRVYEIFVQKDHGSPHVWVGSVDAGSPEDALVLARESFLRRDPAVSLWAVEQGAIHRTDYADRDFFAQETDKRYRTLAGYSKANAERWRRYKRALLDLEQDFVRD</sequence>
<dbReference type="Pfam" id="PF06243">
    <property type="entry name" value="PaaB"/>
    <property type="match status" value="1"/>
</dbReference>
<dbReference type="EMBL" id="JAGGLG010000015">
    <property type="protein sequence ID" value="MBP2018579.1"/>
    <property type="molecule type" value="Genomic_DNA"/>
</dbReference>
<dbReference type="InterPro" id="IPR038693">
    <property type="entry name" value="PaaB_sf"/>
</dbReference>
<evidence type="ECO:0000313" key="2">
    <source>
        <dbReference type="Proteomes" id="UP001519289"/>
    </source>
</evidence>
<keyword evidence="2" id="KW-1185">Reference proteome</keyword>
<reference evidence="1 2" key="1">
    <citation type="submission" date="2021-03" db="EMBL/GenBank/DDBJ databases">
        <title>Genomic Encyclopedia of Type Strains, Phase IV (KMG-IV): sequencing the most valuable type-strain genomes for metagenomic binning, comparative biology and taxonomic classification.</title>
        <authorList>
            <person name="Goeker M."/>
        </authorList>
    </citation>
    <scope>NUCLEOTIDE SEQUENCE [LARGE SCALE GENOMIC DNA]</scope>
    <source>
        <strain evidence="1 2">DSM 27138</strain>
    </source>
</reference>
<dbReference type="InterPro" id="IPR009359">
    <property type="entry name" value="PaaB"/>
</dbReference>
<evidence type="ECO:0000313" key="1">
    <source>
        <dbReference type="EMBL" id="MBP2018579.1"/>
    </source>
</evidence>
<protein>
    <submittedName>
        <fullName evidence="1">Ring-1,2-phenylacetyl-CoA epoxidase subunit PaaB</fullName>
    </submittedName>
</protein>
<dbReference type="RefSeq" id="WP_209466708.1">
    <property type="nucleotide sequence ID" value="NZ_JAGGLG010000015.1"/>
</dbReference>